<dbReference type="Proteomes" id="UP001202134">
    <property type="component" value="Unassembled WGS sequence"/>
</dbReference>
<accession>A0ABT0KSC7</accession>
<protein>
    <submittedName>
        <fullName evidence="2">GNAT family N-acetyltransferase</fullName>
    </submittedName>
</protein>
<dbReference type="PANTHER" id="PTHR43233:SF1">
    <property type="entry name" value="FAMILY N-ACETYLTRANSFERASE, PUTATIVE (AFU_ORTHOLOGUE AFUA_6G03350)-RELATED"/>
    <property type="match status" value="1"/>
</dbReference>
<dbReference type="PROSITE" id="PS51186">
    <property type="entry name" value="GNAT"/>
    <property type="match status" value="1"/>
</dbReference>
<dbReference type="InterPro" id="IPR053144">
    <property type="entry name" value="Acetyltransferase_Butenolide"/>
</dbReference>
<dbReference type="CDD" id="cd04301">
    <property type="entry name" value="NAT_SF"/>
    <property type="match status" value="1"/>
</dbReference>
<comment type="caution">
    <text evidence="2">The sequence shown here is derived from an EMBL/GenBank/DDBJ whole genome shotgun (WGS) entry which is preliminary data.</text>
</comment>
<sequence>MDKRGSDRKDLQVKGFKISTDKEDIDINILHQFLTHSYWAKDIPMAVLQKAIEHSSCFSVLTESNQQVGFARLITDHATFGYLADVFVVDEHRGKGLSKWLIDSIVNHKDVIGLRRMMLATSDAHKLYAQFGFLPITNPEILMQIWRPTIYQQENTGN</sequence>
<feature type="domain" description="N-acetyltransferase" evidence="1">
    <location>
        <begin position="16"/>
        <end position="148"/>
    </location>
</feature>
<dbReference type="Gene3D" id="3.40.630.30">
    <property type="match status" value="1"/>
</dbReference>
<keyword evidence="3" id="KW-1185">Reference proteome</keyword>
<proteinExistence type="predicted"/>
<name>A0ABT0KSC7_9GAMM</name>
<organism evidence="2 3">
    <name type="scientific">Shewanella electrodiphila</name>
    <dbReference type="NCBI Taxonomy" id="934143"/>
    <lineage>
        <taxon>Bacteria</taxon>
        <taxon>Pseudomonadati</taxon>
        <taxon>Pseudomonadota</taxon>
        <taxon>Gammaproteobacteria</taxon>
        <taxon>Alteromonadales</taxon>
        <taxon>Shewanellaceae</taxon>
        <taxon>Shewanella</taxon>
    </lineage>
</organism>
<reference evidence="2 3" key="1">
    <citation type="submission" date="2022-01" db="EMBL/GenBank/DDBJ databases">
        <title>Whole genome-based taxonomy of the Shewanellaceae.</title>
        <authorList>
            <person name="Martin-Rodriguez A.J."/>
        </authorList>
    </citation>
    <scope>NUCLEOTIDE SEQUENCE [LARGE SCALE GENOMIC DNA]</scope>
    <source>
        <strain evidence="2 3">DSM 24955</strain>
    </source>
</reference>
<dbReference type="EMBL" id="JAKIKU010000009">
    <property type="protein sequence ID" value="MCL1046767.1"/>
    <property type="molecule type" value="Genomic_DNA"/>
</dbReference>
<evidence type="ECO:0000313" key="2">
    <source>
        <dbReference type="EMBL" id="MCL1046767.1"/>
    </source>
</evidence>
<dbReference type="PANTHER" id="PTHR43233">
    <property type="entry name" value="FAMILY N-ACETYLTRANSFERASE, PUTATIVE (AFU_ORTHOLOGUE AFUA_6G03350)-RELATED"/>
    <property type="match status" value="1"/>
</dbReference>
<evidence type="ECO:0000313" key="3">
    <source>
        <dbReference type="Proteomes" id="UP001202134"/>
    </source>
</evidence>
<dbReference type="InterPro" id="IPR016181">
    <property type="entry name" value="Acyl_CoA_acyltransferase"/>
</dbReference>
<dbReference type="RefSeq" id="WP_248956337.1">
    <property type="nucleotide sequence ID" value="NZ_JAKIKU010000009.1"/>
</dbReference>
<dbReference type="Pfam" id="PF13508">
    <property type="entry name" value="Acetyltransf_7"/>
    <property type="match status" value="1"/>
</dbReference>
<dbReference type="SUPFAM" id="SSF55729">
    <property type="entry name" value="Acyl-CoA N-acyltransferases (Nat)"/>
    <property type="match status" value="1"/>
</dbReference>
<dbReference type="InterPro" id="IPR000182">
    <property type="entry name" value="GNAT_dom"/>
</dbReference>
<gene>
    <name evidence="2" type="ORF">L2737_15755</name>
</gene>
<evidence type="ECO:0000259" key="1">
    <source>
        <dbReference type="PROSITE" id="PS51186"/>
    </source>
</evidence>